<dbReference type="EMBL" id="CP060244">
    <property type="protein sequence ID" value="QNT78315.1"/>
    <property type="molecule type" value="Genomic_DNA"/>
</dbReference>
<reference evidence="1 2" key="1">
    <citation type="submission" date="2020-08" db="EMBL/GenBank/DDBJ databases">
        <title>Complete genome sequence of Entomobacter blattae G55GP.</title>
        <authorList>
            <person name="Poehlein A."/>
            <person name="Guzman J."/>
            <person name="Daniel R."/>
            <person name="Vilcinskas A."/>
        </authorList>
    </citation>
    <scope>NUCLEOTIDE SEQUENCE [LARGE SCALE GENOMIC DNA]</scope>
    <source>
        <strain evidence="1 2">G55GP</strain>
    </source>
</reference>
<proteinExistence type="predicted"/>
<gene>
    <name evidence="1" type="ORF">JGUZn3_10870</name>
</gene>
<sequence>MFLPMEFFPWSSIGFGKLTQSLCWVVGCMVPLALADRPVHAQTQLGGEYRECRLTIGKVVFCGLPFSGQAVIYRPGPKRVEQCSLSIGQVTFCKGPYNGKAIMQVHTPTKHYVMCEISIGVPIFCGEPFSGQWVLYARR</sequence>
<accession>A0A7H1NRA5</accession>
<evidence type="ECO:0000313" key="1">
    <source>
        <dbReference type="EMBL" id="QNT78315.1"/>
    </source>
</evidence>
<evidence type="ECO:0000313" key="2">
    <source>
        <dbReference type="Proteomes" id="UP000516349"/>
    </source>
</evidence>
<organism evidence="1 2">
    <name type="scientific">Entomobacter blattae</name>
    <dbReference type="NCBI Taxonomy" id="2762277"/>
    <lineage>
        <taxon>Bacteria</taxon>
        <taxon>Pseudomonadati</taxon>
        <taxon>Pseudomonadota</taxon>
        <taxon>Alphaproteobacteria</taxon>
        <taxon>Acetobacterales</taxon>
        <taxon>Acetobacteraceae</taxon>
        <taxon>Entomobacter</taxon>
    </lineage>
</organism>
<protein>
    <submittedName>
        <fullName evidence="1">Uncharacterized protein</fullName>
    </submittedName>
</protein>
<dbReference type="Proteomes" id="UP000516349">
    <property type="component" value="Chromosome"/>
</dbReference>
<keyword evidence="2" id="KW-1185">Reference proteome</keyword>
<dbReference type="RefSeq" id="WP_203414644.1">
    <property type="nucleotide sequence ID" value="NZ_CP060244.1"/>
</dbReference>
<dbReference type="KEGG" id="ebla:JGUZn3_10870"/>
<dbReference type="AlphaFoldDB" id="A0A7H1NRA5"/>
<name>A0A7H1NRA5_9PROT</name>